<keyword evidence="3" id="KW-0479">Metal-binding</keyword>
<dbReference type="CDD" id="cd03469">
    <property type="entry name" value="Rieske_RO_Alpha_N"/>
    <property type="match status" value="1"/>
</dbReference>
<dbReference type="EMBL" id="WXYQ01000005">
    <property type="protein sequence ID" value="NBG95421.1"/>
    <property type="molecule type" value="Genomic_DNA"/>
</dbReference>
<dbReference type="GO" id="GO:0005506">
    <property type="term" value="F:iron ion binding"/>
    <property type="evidence" value="ECO:0007669"/>
    <property type="project" value="InterPro"/>
</dbReference>
<dbReference type="AlphaFoldDB" id="A0A845QBJ8"/>
<keyword evidence="2" id="KW-0001">2Fe-2S</keyword>
<evidence type="ECO:0000256" key="6">
    <source>
        <dbReference type="ARBA" id="ARBA00023014"/>
    </source>
</evidence>
<keyword evidence="4" id="KW-0560">Oxidoreductase</keyword>
<organism evidence="8 9">
    <name type="scientific">Pyruvatibacter mobilis</name>
    <dbReference type="NCBI Taxonomy" id="1712261"/>
    <lineage>
        <taxon>Bacteria</taxon>
        <taxon>Pseudomonadati</taxon>
        <taxon>Pseudomonadota</taxon>
        <taxon>Alphaproteobacteria</taxon>
        <taxon>Hyphomicrobiales</taxon>
        <taxon>Parvibaculaceae</taxon>
        <taxon>Pyruvatibacter</taxon>
    </lineage>
</organism>
<dbReference type="GO" id="GO:0051537">
    <property type="term" value="F:2 iron, 2 sulfur cluster binding"/>
    <property type="evidence" value="ECO:0007669"/>
    <property type="project" value="UniProtKB-KW"/>
</dbReference>
<dbReference type="GO" id="GO:0016491">
    <property type="term" value="F:oxidoreductase activity"/>
    <property type="evidence" value="ECO:0007669"/>
    <property type="project" value="UniProtKB-KW"/>
</dbReference>
<name>A0A845QBJ8_9HYPH</name>
<comment type="cofactor">
    <cofactor evidence="1">
        <name>Fe cation</name>
        <dbReference type="ChEBI" id="CHEBI:24875"/>
    </cofactor>
</comment>
<dbReference type="InterPro" id="IPR017941">
    <property type="entry name" value="Rieske_2Fe-2S"/>
</dbReference>
<evidence type="ECO:0000256" key="3">
    <source>
        <dbReference type="ARBA" id="ARBA00022723"/>
    </source>
</evidence>
<dbReference type="InterPro" id="IPR015879">
    <property type="entry name" value="Ring_hydroxy_dOase_asu_C_dom"/>
</dbReference>
<dbReference type="Pfam" id="PF00848">
    <property type="entry name" value="Ring_hydroxyl_A"/>
    <property type="match status" value="1"/>
</dbReference>
<evidence type="ECO:0000256" key="1">
    <source>
        <dbReference type="ARBA" id="ARBA00001962"/>
    </source>
</evidence>
<accession>A0A845QBJ8</accession>
<dbReference type="Gene3D" id="3.90.380.10">
    <property type="entry name" value="Naphthalene 1,2-dioxygenase Alpha Subunit, Chain A, domain 1"/>
    <property type="match status" value="2"/>
</dbReference>
<dbReference type="Proteomes" id="UP000470384">
    <property type="component" value="Unassembled WGS sequence"/>
</dbReference>
<protein>
    <submittedName>
        <fullName evidence="8">Rieske 2Fe-2S domain-containing protein</fullName>
    </submittedName>
</protein>
<dbReference type="InterPro" id="IPR036922">
    <property type="entry name" value="Rieske_2Fe-2S_sf"/>
</dbReference>
<evidence type="ECO:0000259" key="7">
    <source>
        <dbReference type="PROSITE" id="PS51296"/>
    </source>
</evidence>
<dbReference type="RefSeq" id="WP_160587410.1">
    <property type="nucleotide sequence ID" value="NZ_BMHN01000001.1"/>
</dbReference>
<evidence type="ECO:0000256" key="4">
    <source>
        <dbReference type="ARBA" id="ARBA00023002"/>
    </source>
</evidence>
<dbReference type="PANTHER" id="PTHR43756:SF5">
    <property type="entry name" value="CHOLINE MONOOXYGENASE, CHLOROPLASTIC"/>
    <property type="match status" value="1"/>
</dbReference>
<dbReference type="PRINTS" id="PR00090">
    <property type="entry name" value="RNGDIOXGNASE"/>
</dbReference>
<sequence length="388" mass="44049">MEKAEQIKVLKQLMAHIDAGTNVDAGGIRHTPAETYTSPARALQEWDRFFRGHPQIIGMSGDLPEPGSFTTHDDFDLPILATRDQSGRFRAFANVCRHRGAIVETETRGKKKLFSCPFHAWTYAPDGRLVAVPKEDHFGQIDKDCHGLTELPATEHCGLLWVHPQADGVLDMDTLMAGLTPEFDSWDFSRMVYLGEDTYETPMNWKLAIDTFGETYHFSALHKNSLFPFFHGNVQAYDTYGRNHRMSLCTRGIDELRGTDEADWHITDGAFPVYYMFPNVQVNVGATTVILVRVYPHGDDPHRSYSRITFYGRPEALDQDDERLVELPRQFAEIIRDEDYVAAASSHRGLRSGLLDHMVFGRNEPALHHYHNTYREALGLAPLPLMEA</sequence>
<dbReference type="InterPro" id="IPR001663">
    <property type="entry name" value="Rng_hydr_dOase-A"/>
</dbReference>
<comment type="caution">
    <text evidence="8">The sequence shown here is derived from an EMBL/GenBank/DDBJ whole genome shotgun (WGS) entry which is preliminary data.</text>
</comment>
<evidence type="ECO:0000256" key="5">
    <source>
        <dbReference type="ARBA" id="ARBA00023004"/>
    </source>
</evidence>
<dbReference type="Pfam" id="PF00355">
    <property type="entry name" value="Rieske"/>
    <property type="match status" value="1"/>
</dbReference>
<dbReference type="PROSITE" id="PS51296">
    <property type="entry name" value="RIESKE"/>
    <property type="match status" value="1"/>
</dbReference>
<dbReference type="SUPFAM" id="SSF55961">
    <property type="entry name" value="Bet v1-like"/>
    <property type="match status" value="1"/>
</dbReference>
<keyword evidence="5" id="KW-0408">Iron</keyword>
<evidence type="ECO:0000256" key="2">
    <source>
        <dbReference type="ARBA" id="ARBA00022714"/>
    </source>
</evidence>
<dbReference type="SUPFAM" id="SSF50022">
    <property type="entry name" value="ISP domain"/>
    <property type="match status" value="1"/>
</dbReference>
<feature type="domain" description="Rieske" evidence="7">
    <location>
        <begin position="56"/>
        <end position="162"/>
    </location>
</feature>
<evidence type="ECO:0000313" key="8">
    <source>
        <dbReference type="EMBL" id="NBG95421.1"/>
    </source>
</evidence>
<evidence type="ECO:0000313" key="9">
    <source>
        <dbReference type="Proteomes" id="UP000470384"/>
    </source>
</evidence>
<dbReference type="Gene3D" id="2.102.10.10">
    <property type="entry name" value="Rieske [2Fe-2S] iron-sulphur domain"/>
    <property type="match status" value="1"/>
</dbReference>
<gene>
    <name evidence="8" type="ORF">GTQ45_06710</name>
</gene>
<dbReference type="PANTHER" id="PTHR43756">
    <property type="entry name" value="CHOLINE MONOOXYGENASE, CHLOROPLASTIC"/>
    <property type="match status" value="1"/>
</dbReference>
<reference evidence="8 9" key="1">
    <citation type="journal article" date="2016" name="Int. J. Syst. Evol. Microbiol.">
        <title>Pyruvatibacter mobilis gen. nov., sp. nov., a marine bacterium from the culture broth of Picochlorum sp. 122.</title>
        <authorList>
            <person name="Wang G."/>
            <person name="Tang M."/>
            <person name="Wu H."/>
            <person name="Dai S."/>
            <person name="Li T."/>
            <person name="Chen C."/>
            <person name="He H."/>
            <person name="Fan J."/>
            <person name="Xiang W."/>
            <person name="Li X."/>
        </authorList>
    </citation>
    <scope>NUCLEOTIDE SEQUENCE [LARGE SCALE GENOMIC DNA]</scope>
    <source>
        <strain evidence="8 9">GYP-11</strain>
    </source>
</reference>
<keyword evidence="9" id="KW-1185">Reference proteome</keyword>
<dbReference type="OrthoDB" id="7456916at2"/>
<proteinExistence type="predicted"/>
<dbReference type="GeneID" id="300655115"/>
<keyword evidence="6" id="KW-0411">Iron-sulfur</keyword>